<dbReference type="EMBL" id="CAADRA010000162">
    <property type="protein sequence ID" value="VFT78989.1"/>
    <property type="molecule type" value="Genomic_DNA"/>
</dbReference>
<dbReference type="Proteomes" id="UP000332933">
    <property type="component" value="Unassembled WGS sequence"/>
</dbReference>
<reference evidence="2 3" key="1">
    <citation type="submission" date="2019-03" db="EMBL/GenBank/DDBJ databases">
        <authorList>
            <person name="Gaulin E."/>
            <person name="Dumas B."/>
        </authorList>
    </citation>
    <scope>NUCLEOTIDE SEQUENCE [LARGE SCALE GENOMIC DNA]</scope>
    <source>
        <strain evidence="2">CBS 568.67</strain>
    </source>
</reference>
<dbReference type="EMBL" id="VJMH01000162">
    <property type="protein sequence ID" value="KAF0718297.1"/>
    <property type="molecule type" value="Genomic_DNA"/>
</dbReference>
<evidence type="ECO:0000313" key="1">
    <source>
        <dbReference type="EMBL" id="KAF0718297.1"/>
    </source>
</evidence>
<dbReference type="PANTHER" id="PTHR46586">
    <property type="entry name" value="ANKYRIN REPEAT-CONTAINING PROTEIN"/>
    <property type="match status" value="1"/>
</dbReference>
<evidence type="ECO:0000313" key="2">
    <source>
        <dbReference type="EMBL" id="VFT78989.1"/>
    </source>
</evidence>
<gene>
    <name evidence="2" type="primary">Aste57867_1780</name>
    <name evidence="1" type="ORF">As57867_001778</name>
    <name evidence="2" type="ORF">ASTE57867_1780</name>
</gene>
<keyword evidence="3" id="KW-1185">Reference proteome</keyword>
<dbReference type="PANTHER" id="PTHR46586:SF3">
    <property type="entry name" value="ANKYRIN REPEAT-CONTAINING PROTEIN"/>
    <property type="match status" value="1"/>
</dbReference>
<proteinExistence type="predicted"/>
<sequence>MDPSRPPKQLRLDAHRNLYVGVLSNTDLMAVVTAFQGGIFDDMRSFVRLPSCVDWTKYFQQTNHSSLFDLTGIGGCFDAWLCNRSMEDVALLVKCLPWVRNMLTMVAIQRESLPLAHAIDISRCHSLIIRAGVQHACRVGSVPLVKLCYPHHKALWQFDDNACLVRGRSVDVLAYLSDLDAPILSPRTMDIAANFNCLAIVEWLHFNRNEGCTTRAMDYAAAQGHLGVVRFLHSHRPESNVTSAMKQAAANGCLEVVQFLRTHCSEGCLANALDYAALHGQLEAIKFLHQHVTDGLTTYAMDVAANNGHLEVVQFLHENRTEGCTTAAMNFAACNGHLEVVQFLHQHRTEGCTTHAMDDAARNGHLEVVKFLHDHSTEGCTTIAMDCAAAKGYMHGDCRISPRAPQ</sequence>
<reference evidence="1" key="2">
    <citation type="submission" date="2019-06" db="EMBL/GenBank/DDBJ databases">
        <title>Genomics analysis of Aphanomyces spp. identifies a new class of oomycete effector associated with host adaptation.</title>
        <authorList>
            <person name="Gaulin E."/>
        </authorList>
    </citation>
    <scope>NUCLEOTIDE SEQUENCE</scope>
    <source>
        <strain evidence="1">CBS 578.67</strain>
    </source>
</reference>
<organism evidence="2 3">
    <name type="scientific">Aphanomyces stellatus</name>
    <dbReference type="NCBI Taxonomy" id="120398"/>
    <lineage>
        <taxon>Eukaryota</taxon>
        <taxon>Sar</taxon>
        <taxon>Stramenopiles</taxon>
        <taxon>Oomycota</taxon>
        <taxon>Saprolegniomycetes</taxon>
        <taxon>Saprolegniales</taxon>
        <taxon>Verrucalvaceae</taxon>
        <taxon>Aphanomyces</taxon>
    </lineage>
</organism>
<dbReference type="Gene3D" id="1.25.40.20">
    <property type="entry name" value="Ankyrin repeat-containing domain"/>
    <property type="match status" value="2"/>
</dbReference>
<dbReference type="OrthoDB" id="58076at2759"/>
<dbReference type="InterPro" id="IPR036770">
    <property type="entry name" value="Ankyrin_rpt-contain_sf"/>
</dbReference>
<dbReference type="InterPro" id="IPR002110">
    <property type="entry name" value="Ankyrin_rpt"/>
</dbReference>
<name>A0A485K8M3_9STRA</name>
<dbReference type="SUPFAM" id="SSF48403">
    <property type="entry name" value="Ankyrin repeat"/>
    <property type="match status" value="1"/>
</dbReference>
<dbReference type="InterPro" id="IPR052050">
    <property type="entry name" value="SecEffector_AnkRepeat"/>
</dbReference>
<dbReference type="AlphaFoldDB" id="A0A485K8M3"/>
<protein>
    <submittedName>
        <fullName evidence="2">Aste57867_1780 protein</fullName>
    </submittedName>
</protein>
<accession>A0A485K8M3</accession>
<dbReference type="Pfam" id="PF12796">
    <property type="entry name" value="Ank_2"/>
    <property type="match status" value="2"/>
</dbReference>
<evidence type="ECO:0000313" key="3">
    <source>
        <dbReference type="Proteomes" id="UP000332933"/>
    </source>
</evidence>